<dbReference type="Pfam" id="PF01612">
    <property type="entry name" value="DNA_pol_A_exo1"/>
    <property type="match status" value="1"/>
</dbReference>
<dbReference type="STRING" id="418985.A0A1V9XGH2"/>
<organism evidence="2 3">
    <name type="scientific">Tropilaelaps mercedesae</name>
    <dbReference type="NCBI Taxonomy" id="418985"/>
    <lineage>
        <taxon>Eukaryota</taxon>
        <taxon>Metazoa</taxon>
        <taxon>Ecdysozoa</taxon>
        <taxon>Arthropoda</taxon>
        <taxon>Chelicerata</taxon>
        <taxon>Arachnida</taxon>
        <taxon>Acari</taxon>
        <taxon>Parasitiformes</taxon>
        <taxon>Mesostigmata</taxon>
        <taxon>Gamasina</taxon>
        <taxon>Dermanyssoidea</taxon>
        <taxon>Laelapidae</taxon>
        <taxon>Tropilaelaps</taxon>
    </lineage>
</organism>
<dbReference type="SMART" id="SM00474">
    <property type="entry name" value="35EXOc"/>
    <property type="match status" value="1"/>
</dbReference>
<comment type="caution">
    <text evidence="2">The sequence shown here is derived from an EMBL/GenBank/DDBJ whole genome shotgun (WGS) entry which is preliminary data.</text>
</comment>
<protein>
    <recommendedName>
        <fullName evidence="1">3'-5' exonuclease domain-containing protein</fullName>
    </recommendedName>
</protein>
<dbReference type="InterPro" id="IPR052408">
    <property type="entry name" value="Exonuclease_MUT-7-like"/>
</dbReference>
<dbReference type="Gene3D" id="3.30.420.10">
    <property type="entry name" value="Ribonuclease H-like superfamily/Ribonuclease H"/>
    <property type="match status" value="2"/>
</dbReference>
<proteinExistence type="predicted"/>
<dbReference type="InterPro" id="IPR036397">
    <property type="entry name" value="RNaseH_sf"/>
</dbReference>
<dbReference type="InParanoid" id="A0A1V9XGH2"/>
<dbReference type="GO" id="GO:0006139">
    <property type="term" value="P:nucleobase-containing compound metabolic process"/>
    <property type="evidence" value="ECO:0007669"/>
    <property type="project" value="InterPro"/>
</dbReference>
<dbReference type="SUPFAM" id="SSF53098">
    <property type="entry name" value="Ribonuclease H-like"/>
    <property type="match status" value="2"/>
</dbReference>
<keyword evidence="3" id="KW-1185">Reference proteome</keyword>
<name>A0A1V9XGH2_9ACAR</name>
<dbReference type="OrthoDB" id="18193at2759"/>
<reference evidence="2 3" key="1">
    <citation type="journal article" date="2017" name="Gigascience">
        <title>Draft genome of the honey bee ectoparasitic mite, Tropilaelaps mercedesae, is shaped by the parasitic life history.</title>
        <authorList>
            <person name="Dong X."/>
            <person name="Armstrong S.D."/>
            <person name="Xia D."/>
            <person name="Makepeace B.L."/>
            <person name="Darby A.C."/>
            <person name="Kadowaki T."/>
        </authorList>
    </citation>
    <scope>NUCLEOTIDE SEQUENCE [LARGE SCALE GENOMIC DNA]</scope>
    <source>
        <strain evidence="2">Wuxi-XJTLU</strain>
    </source>
</reference>
<dbReference type="GO" id="GO:0003676">
    <property type="term" value="F:nucleic acid binding"/>
    <property type="evidence" value="ECO:0007669"/>
    <property type="project" value="InterPro"/>
</dbReference>
<evidence type="ECO:0000313" key="2">
    <source>
        <dbReference type="EMBL" id="OQR72521.1"/>
    </source>
</evidence>
<accession>A0A1V9XGH2</accession>
<dbReference type="Proteomes" id="UP000192247">
    <property type="component" value="Unassembled WGS sequence"/>
</dbReference>
<gene>
    <name evidence="2" type="ORF">BIW11_01288</name>
</gene>
<dbReference type="EMBL" id="MNPL01011589">
    <property type="protein sequence ID" value="OQR72521.1"/>
    <property type="molecule type" value="Genomic_DNA"/>
</dbReference>
<dbReference type="InterPro" id="IPR002562">
    <property type="entry name" value="3'-5'_exonuclease_dom"/>
</dbReference>
<dbReference type="AlphaFoldDB" id="A0A1V9XGH2"/>
<evidence type="ECO:0000313" key="3">
    <source>
        <dbReference type="Proteomes" id="UP000192247"/>
    </source>
</evidence>
<dbReference type="PANTHER" id="PTHR47765">
    <property type="entry name" value="3'-5' EXONUCLEASE DOMAIN-CONTAINING PROTEIN"/>
    <property type="match status" value="1"/>
</dbReference>
<dbReference type="PANTHER" id="PTHR47765:SF2">
    <property type="entry name" value="EXONUCLEASE MUT-7 HOMOLOG"/>
    <property type="match status" value="1"/>
</dbReference>
<sequence length="469" mass="53190">MQSHTYSAMDNFRRKSSIVDEIKKQRILHVNDRKTLDHAVKILNRYFVVGLDAKVQRGPSRKYVTYIILATSNELILVDVLTLQQMPTFKIFDLLALAKLLSDPNITKVGFGMSAKQQLIKVALGGYFLQGVVDMQEAFRAIEITNPQLTAPSGAFCEGLRTLEKICYNLLDRQIPAELCDNPEGVYLSEMGRIGLVTEAFIVFHAYVELERRVRPSHLQSLISELLTEPAYDDYLKLCIPWNSVNVTRCGVYLVETVDGYLDAVEYLKTCTVIGFDSEWKPTRSPGAPGRMALLQVASDDKVFLFDVLELHRVLTYGDWTLLKSIFTDHNIIKLGFDTRDDAKLLKDFMGPVELESVKDMALIMRALEKLRPEHMTPKGRVFPVVRGLSRLCNILLGRPLNKSKKLSMTNWEKRPLAKVFLEYAALDAHCLVLCWRELLGRLGKKAVELIDISVIAYSVETEALRQAM</sequence>
<feature type="domain" description="3'-5' exonuclease" evidence="1">
    <location>
        <begin position="252"/>
        <end position="444"/>
    </location>
</feature>
<dbReference type="GO" id="GO:0008408">
    <property type="term" value="F:3'-5' exonuclease activity"/>
    <property type="evidence" value="ECO:0007669"/>
    <property type="project" value="InterPro"/>
</dbReference>
<dbReference type="InterPro" id="IPR012337">
    <property type="entry name" value="RNaseH-like_sf"/>
</dbReference>
<evidence type="ECO:0000259" key="1">
    <source>
        <dbReference type="SMART" id="SM00474"/>
    </source>
</evidence>